<comment type="caution">
    <text evidence="4">The sequence shown here is derived from an EMBL/GenBank/DDBJ whole genome shotgun (WGS) entry which is preliminary data.</text>
</comment>
<accession>A0A401LBN3</accession>
<evidence type="ECO:0000256" key="1">
    <source>
        <dbReference type="SAM" id="MobiDB-lite"/>
    </source>
</evidence>
<keyword evidence="2" id="KW-0472">Membrane</keyword>
<evidence type="ECO:0008006" key="6">
    <source>
        <dbReference type="Google" id="ProtNLM"/>
    </source>
</evidence>
<name>A0A401LBN3_9FIRM</name>
<feature type="signal peptide" evidence="3">
    <location>
        <begin position="1"/>
        <end position="23"/>
    </location>
</feature>
<reference evidence="4 5" key="1">
    <citation type="submission" date="2018-10" db="EMBL/GenBank/DDBJ databases">
        <title>Draft Genome Sequence of Anaerotignum sp. KCTC 15736.</title>
        <authorList>
            <person name="Choi S.H."/>
            <person name="Kim J.S."/>
            <person name="Kang S.W."/>
            <person name="Lee J.S."/>
            <person name="Park S.H."/>
        </authorList>
    </citation>
    <scope>NUCLEOTIDE SEQUENCE [LARGE SCALE GENOMIC DNA]</scope>
    <source>
        <strain evidence="4 5">KCTC 15736</strain>
    </source>
</reference>
<feature type="transmembrane region" description="Helical" evidence="2">
    <location>
        <begin position="596"/>
        <end position="616"/>
    </location>
</feature>
<keyword evidence="2" id="KW-1133">Transmembrane helix</keyword>
<dbReference type="AlphaFoldDB" id="A0A401LBN3"/>
<dbReference type="PANTHER" id="PTHR40050:SF1">
    <property type="entry name" value="INNER SPORE COAT PROTEIN H"/>
    <property type="match status" value="1"/>
</dbReference>
<keyword evidence="2" id="KW-0812">Transmembrane</keyword>
<organism evidence="4 5">
    <name type="scientific">Anaerotignum faecicola</name>
    <dbReference type="NCBI Taxonomy" id="2358141"/>
    <lineage>
        <taxon>Bacteria</taxon>
        <taxon>Bacillati</taxon>
        <taxon>Bacillota</taxon>
        <taxon>Clostridia</taxon>
        <taxon>Lachnospirales</taxon>
        <taxon>Anaerotignaceae</taxon>
        <taxon>Anaerotignum</taxon>
    </lineage>
</organism>
<keyword evidence="3" id="KW-0732">Signal</keyword>
<evidence type="ECO:0000313" key="5">
    <source>
        <dbReference type="Proteomes" id="UP000287361"/>
    </source>
</evidence>
<dbReference type="EMBL" id="BHVZ01000001">
    <property type="protein sequence ID" value="GCB28929.1"/>
    <property type="molecule type" value="Genomic_DNA"/>
</dbReference>
<keyword evidence="5" id="KW-1185">Reference proteome</keyword>
<feature type="region of interest" description="Disordered" evidence="1">
    <location>
        <begin position="319"/>
        <end position="388"/>
    </location>
</feature>
<feature type="compositionally biased region" description="Low complexity" evidence="1">
    <location>
        <begin position="519"/>
        <end position="530"/>
    </location>
</feature>
<feature type="chain" id="PRO_5038993490" description="Spore coat protein CotH" evidence="3">
    <location>
        <begin position="24"/>
        <end position="631"/>
    </location>
</feature>
<dbReference type="InterPro" id="IPR014867">
    <property type="entry name" value="Spore_coat_CotH_CotH2/3/7"/>
</dbReference>
<sequence>MHVLKKYKAVLLSGLLVVVFCVAAYCAVGRADSADSQYTYAEHIFQDDTVNEINIEIDEADWQDMLENPLEEEYHKANITINGETVGNVAIRTKGNNSLTSVASSDSDRYSFKIDFDYYDDNSNYYGLKKLCLNNNYSDNSSMREYISYKIMGELGLDVPQCGYSNITVNGEEWGLYLAVEAIDETFLETHFDDATGDLYKPEGQDGTGADLVYDGDDISSYTGLNLKTNEDTSDGKEIIALMKALEDGENLEDLLDVESALKYIAANVALANFDSYLGNTTHNYYLYEEDGYFTVIPWDMNLAFGGFGGGEVDIYEPTSQSMGGFGGGDKRKDTQDNDAVTNAAESTEAQADANNQPQPPDNADMQGGGQPSGGKQPQGMPSMGSDEKPLVTTLLENETYRSMYEGYLKEIAEKYFTQEYMTELVTKIHDLIAPYVQNDPTAFCTYEEFEQACSTDPTDQYSLAYYAVNMAESIENQLNGGEPTFNTSSMQGGGFGGGKQSDFNGEKPDMPSRTEQTADAQQNAQQNDRPAPPDQNGGQQGGQMDENERSGQQTGQQSGQQNGQQGSPPDFGGGEKNPPGMPGQDNKSVRLSDCLPTIAVCGGVFVVGVVVLILFKRKKDLKPPKENKTE</sequence>
<feature type="compositionally biased region" description="Polar residues" evidence="1">
    <location>
        <begin position="478"/>
        <end position="491"/>
    </location>
</feature>
<gene>
    <name evidence="4" type="ORF">KGMB03357_05900</name>
</gene>
<evidence type="ECO:0000256" key="2">
    <source>
        <dbReference type="SAM" id="Phobius"/>
    </source>
</evidence>
<dbReference type="Proteomes" id="UP000287361">
    <property type="component" value="Unassembled WGS sequence"/>
</dbReference>
<evidence type="ECO:0000313" key="4">
    <source>
        <dbReference type="EMBL" id="GCB28929.1"/>
    </source>
</evidence>
<feature type="compositionally biased region" description="Low complexity" evidence="1">
    <location>
        <begin position="551"/>
        <end position="568"/>
    </location>
</feature>
<feature type="region of interest" description="Disordered" evidence="1">
    <location>
        <begin position="478"/>
        <end position="589"/>
    </location>
</feature>
<dbReference type="PANTHER" id="PTHR40050">
    <property type="entry name" value="INNER SPORE COAT PROTEIN H"/>
    <property type="match status" value="1"/>
</dbReference>
<feature type="compositionally biased region" description="Polar residues" evidence="1">
    <location>
        <begin position="338"/>
        <end position="357"/>
    </location>
</feature>
<proteinExistence type="predicted"/>
<dbReference type="Pfam" id="PF08757">
    <property type="entry name" value="CotH"/>
    <property type="match status" value="1"/>
</dbReference>
<evidence type="ECO:0000256" key="3">
    <source>
        <dbReference type="SAM" id="SignalP"/>
    </source>
</evidence>
<feature type="compositionally biased region" description="Low complexity" evidence="1">
    <location>
        <begin position="374"/>
        <end position="383"/>
    </location>
</feature>
<protein>
    <recommendedName>
        <fullName evidence="6">Spore coat protein CotH</fullName>
    </recommendedName>
</protein>
<dbReference type="OrthoDB" id="3235126at2"/>